<feature type="transmembrane region" description="Helical" evidence="8">
    <location>
        <begin position="112"/>
        <end position="128"/>
    </location>
</feature>
<protein>
    <submittedName>
        <fullName evidence="11">NADH dehydrogenase (Quinone)</fullName>
        <ecNumber evidence="11">1.6.99.5</ecNumber>
    </submittedName>
</protein>
<evidence type="ECO:0000313" key="12">
    <source>
        <dbReference type="Proteomes" id="UP000033220"/>
    </source>
</evidence>
<dbReference type="EC" id="1.6.99.5" evidence="11"/>
<dbReference type="HOGENOM" id="CLU_007100_9_5_5"/>
<proteinExistence type="inferred from homology"/>
<dbReference type="EMBL" id="HE663493">
    <property type="protein sequence ID" value="CCG09488.1"/>
    <property type="molecule type" value="Genomic_DNA"/>
</dbReference>
<feature type="transmembrane region" description="Helical" evidence="8">
    <location>
        <begin position="383"/>
        <end position="404"/>
    </location>
</feature>
<evidence type="ECO:0000256" key="8">
    <source>
        <dbReference type="SAM" id="Phobius"/>
    </source>
</evidence>
<dbReference type="KEGG" id="rpm:RSPPHO_02862"/>
<accession>H6SPG3</accession>
<dbReference type="PANTHER" id="PTHR42703:SF1">
    <property type="entry name" value="NA(+)_H(+) ANTIPORTER SUBUNIT D1"/>
    <property type="match status" value="1"/>
</dbReference>
<evidence type="ECO:0000256" key="3">
    <source>
        <dbReference type="ARBA" id="ARBA00022475"/>
    </source>
</evidence>
<feature type="transmembrane region" description="Helical" evidence="8">
    <location>
        <begin position="416"/>
        <end position="436"/>
    </location>
</feature>
<dbReference type="PANTHER" id="PTHR42703">
    <property type="entry name" value="NADH DEHYDROGENASE"/>
    <property type="match status" value="1"/>
</dbReference>
<dbReference type="PRINTS" id="PR01434">
    <property type="entry name" value="NADHDHGNASE5"/>
</dbReference>
<reference evidence="11 12" key="1">
    <citation type="submission" date="2012-02" db="EMBL/GenBank/DDBJ databases">
        <title>Shotgun genome sequence of Phaeospirillum photometricum DSM 122.</title>
        <authorList>
            <person name="Duquesne K."/>
            <person name="Sturgis J."/>
        </authorList>
    </citation>
    <scope>NUCLEOTIDE SEQUENCE [LARGE SCALE GENOMIC DNA]</scope>
    <source>
        <strain evidence="12">DSM122</strain>
    </source>
</reference>
<evidence type="ECO:0000313" key="11">
    <source>
        <dbReference type="EMBL" id="CCG09488.1"/>
    </source>
</evidence>
<dbReference type="GO" id="GO:0016491">
    <property type="term" value="F:oxidoreductase activity"/>
    <property type="evidence" value="ECO:0007669"/>
    <property type="project" value="UniProtKB-KW"/>
</dbReference>
<keyword evidence="11" id="KW-0560">Oxidoreductase</keyword>
<dbReference type="eggNOG" id="COG0651">
    <property type="taxonomic scope" value="Bacteria"/>
</dbReference>
<comment type="subcellular location">
    <subcellularLocation>
        <location evidence="1">Cell membrane</location>
        <topology evidence="1">Multi-pass membrane protein</topology>
    </subcellularLocation>
    <subcellularLocation>
        <location evidence="7">Membrane</location>
        <topology evidence="7">Multi-pass membrane protein</topology>
    </subcellularLocation>
</comment>
<feature type="transmembrane region" description="Helical" evidence="8">
    <location>
        <begin position="312"/>
        <end position="331"/>
    </location>
</feature>
<keyword evidence="5 8" id="KW-1133">Transmembrane helix</keyword>
<evidence type="ECO:0000259" key="10">
    <source>
        <dbReference type="Pfam" id="PF00662"/>
    </source>
</evidence>
<evidence type="ECO:0000256" key="4">
    <source>
        <dbReference type="ARBA" id="ARBA00022692"/>
    </source>
</evidence>
<keyword evidence="6 8" id="KW-0472">Membrane</keyword>
<keyword evidence="3" id="KW-1003">Cell membrane</keyword>
<dbReference type="Proteomes" id="UP000033220">
    <property type="component" value="Chromosome DSM 122"/>
</dbReference>
<dbReference type="InterPro" id="IPR050586">
    <property type="entry name" value="CPA3_Na-H_Antiporter_D"/>
</dbReference>
<comment type="similarity">
    <text evidence="2">Belongs to the CPA3 antiporters (TC 2.A.63) subunit D family.</text>
</comment>
<evidence type="ECO:0000256" key="5">
    <source>
        <dbReference type="ARBA" id="ARBA00022989"/>
    </source>
</evidence>
<evidence type="ECO:0000256" key="7">
    <source>
        <dbReference type="RuleBase" id="RU000320"/>
    </source>
</evidence>
<dbReference type="InterPro" id="IPR001750">
    <property type="entry name" value="ND/Mrp_TM"/>
</dbReference>
<feature type="transmembrane region" description="Helical" evidence="8">
    <location>
        <begin position="343"/>
        <end position="362"/>
    </location>
</feature>
<keyword evidence="4 7" id="KW-0812">Transmembrane</keyword>
<feature type="transmembrane region" description="Helical" evidence="8">
    <location>
        <begin position="209"/>
        <end position="230"/>
    </location>
</feature>
<dbReference type="Pfam" id="PF00662">
    <property type="entry name" value="Proton_antipo_N"/>
    <property type="match status" value="1"/>
</dbReference>
<name>H6SPG3_PARPM</name>
<feature type="transmembrane region" description="Helical" evidence="8">
    <location>
        <begin position="286"/>
        <end position="305"/>
    </location>
</feature>
<dbReference type="AlphaFoldDB" id="H6SPG3"/>
<sequence>MTMAAHLPALQMVLPLMAGPVCLLLRRPVLCWAWAFFVSVICFLVALGLAAQVWEAGVISYHVGNWPPPWGIELRLDALSVLMLLLVSGVGVVVMFYARASVAREIPEGRRPLFYTLFLLSLTGSLGMCTTGDAFNLFVFLEISSLSTYALVAQGHSRRAVHAAYTYLVLGTVGATFYVIGLGLLYMITGTLNMMDLAQRLVSADNPRTLIVGAAFLVVGVSIKLALFPLHKWLPGAYTHAPSVISAFLAATGTKVALYVLLRLCFTVLGPAFGALAWPAPVTLDGVILVLALVGMLTASLTALFQVDLKRMLAYSSVAQIGLMVAGVALVTPLGVEAGLIHLLNHALLKLTLFLALGLVVLRLGSVRLDALAGAGRTMPWTLAAFVVAALSLVGMPGTAGFIGKWQLVLAALDKGWWSVAVLIVLGSLLTLAYVWRVIEIAYFQPPPVQPTSDPGEGPWSMRLPVLGLAAANIALGFVTVPTVGLAAPAARALLAGGTP</sequence>
<dbReference type="GO" id="GO:0005886">
    <property type="term" value="C:plasma membrane"/>
    <property type="evidence" value="ECO:0007669"/>
    <property type="project" value="UniProtKB-SubCell"/>
</dbReference>
<evidence type="ECO:0000256" key="1">
    <source>
        <dbReference type="ARBA" id="ARBA00004651"/>
    </source>
</evidence>
<evidence type="ECO:0000256" key="6">
    <source>
        <dbReference type="ARBA" id="ARBA00023136"/>
    </source>
</evidence>
<feature type="transmembrane region" description="Helical" evidence="8">
    <location>
        <begin position="256"/>
        <end position="280"/>
    </location>
</feature>
<dbReference type="STRING" id="1150469.RSPPHO_02862"/>
<keyword evidence="12" id="KW-1185">Reference proteome</keyword>
<feature type="transmembrane region" description="Helical" evidence="8">
    <location>
        <begin position="6"/>
        <end position="25"/>
    </location>
</feature>
<dbReference type="InterPro" id="IPR001516">
    <property type="entry name" value="Proton_antipo_N"/>
</dbReference>
<feature type="transmembrane region" description="Helical" evidence="8">
    <location>
        <begin position="74"/>
        <end position="100"/>
    </location>
</feature>
<dbReference type="RefSeq" id="WP_014416117.1">
    <property type="nucleotide sequence ID" value="NC_017059.1"/>
</dbReference>
<feature type="domain" description="NADH:quinone oxidoreductase/Mrp antiporter transmembrane" evidence="9">
    <location>
        <begin position="133"/>
        <end position="431"/>
    </location>
</feature>
<feature type="transmembrane region" description="Helical" evidence="8">
    <location>
        <begin position="164"/>
        <end position="189"/>
    </location>
</feature>
<evidence type="ECO:0000259" key="9">
    <source>
        <dbReference type="Pfam" id="PF00361"/>
    </source>
</evidence>
<feature type="transmembrane region" description="Helical" evidence="8">
    <location>
        <begin position="32"/>
        <end position="54"/>
    </location>
</feature>
<feature type="domain" description="NADH-Ubiquinone oxidoreductase (complex I) chain 5 N-terminal" evidence="10">
    <location>
        <begin position="72"/>
        <end position="98"/>
    </location>
</feature>
<dbReference type="PATRIC" id="fig|1150469.3.peg.3233"/>
<dbReference type="Pfam" id="PF00361">
    <property type="entry name" value="Proton_antipo_M"/>
    <property type="match status" value="1"/>
</dbReference>
<gene>
    <name evidence="11" type="ORF">RSPPHO_02862</name>
</gene>
<evidence type="ECO:0000256" key="2">
    <source>
        <dbReference type="ARBA" id="ARBA00005346"/>
    </source>
</evidence>
<organism evidence="11 12">
    <name type="scientific">Pararhodospirillum photometricum DSM 122</name>
    <dbReference type="NCBI Taxonomy" id="1150469"/>
    <lineage>
        <taxon>Bacteria</taxon>
        <taxon>Pseudomonadati</taxon>
        <taxon>Pseudomonadota</taxon>
        <taxon>Alphaproteobacteria</taxon>
        <taxon>Rhodospirillales</taxon>
        <taxon>Rhodospirillaceae</taxon>
        <taxon>Pararhodospirillum</taxon>
    </lineage>
</organism>